<name>A0ABY3B8G9_9BACL</name>
<evidence type="ECO:0000313" key="7">
    <source>
        <dbReference type="Proteomes" id="UP000319219"/>
    </source>
</evidence>
<dbReference type="Gene3D" id="1.10.10.60">
    <property type="entry name" value="Homeodomain-like"/>
    <property type="match status" value="1"/>
</dbReference>
<evidence type="ECO:0000256" key="1">
    <source>
        <dbReference type="ARBA" id="ARBA00023015"/>
    </source>
</evidence>
<keyword evidence="3" id="KW-0804">Transcription</keyword>
<dbReference type="EMBL" id="VIJZ01000003">
    <property type="protein sequence ID" value="TQR99427.1"/>
    <property type="molecule type" value="Genomic_DNA"/>
</dbReference>
<keyword evidence="1" id="KW-0805">Transcription regulation</keyword>
<accession>A0ABY3B8G9</accession>
<dbReference type="InterPro" id="IPR009057">
    <property type="entry name" value="Homeodomain-like_sf"/>
</dbReference>
<reference evidence="6 7" key="1">
    <citation type="submission" date="2019-07" db="EMBL/GenBank/DDBJ databases">
        <title>Paenibacillus ottowii sp. nov. isolated from a fermentation system processing bovine manure.</title>
        <authorList>
            <person name="Velazquez L.F."/>
            <person name="Rajbanshi S."/>
            <person name="Guan S."/>
            <person name="Hinchee M."/>
            <person name="Welsh A."/>
        </authorList>
    </citation>
    <scope>NUCLEOTIDE SEQUENCE [LARGE SCALE GENOMIC DNA]</scope>
    <source>
        <strain evidence="6 7">MS2379</strain>
    </source>
</reference>
<evidence type="ECO:0000259" key="5">
    <source>
        <dbReference type="PROSITE" id="PS50977"/>
    </source>
</evidence>
<dbReference type="RefSeq" id="WP_063213838.1">
    <property type="nucleotide sequence ID" value="NZ_VIJZ01000003.1"/>
</dbReference>
<organism evidence="6 7">
    <name type="scientific">Paenibacillus ottowii</name>
    <dbReference type="NCBI Taxonomy" id="2315729"/>
    <lineage>
        <taxon>Bacteria</taxon>
        <taxon>Bacillati</taxon>
        <taxon>Bacillota</taxon>
        <taxon>Bacilli</taxon>
        <taxon>Bacillales</taxon>
        <taxon>Paenibacillaceae</taxon>
        <taxon>Paenibacillus</taxon>
    </lineage>
</organism>
<dbReference type="InterPro" id="IPR036271">
    <property type="entry name" value="Tet_transcr_reg_TetR-rel_C_sf"/>
</dbReference>
<dbReference type="Gene3D" id="1.10.357.10">
    <property type="entry name" value="Tetracycline Repressor, domain 2"/>
    <property type="match status" value="1"/>
</dbReference>
<dbReference type="PANTHER" id="PTHR47506:SF6">
    <property type="entry name" value="HTH-TYPE TRANSCRIPTIONAL REPRESSOR NEMR"/>
    <property type="match status" value="1"/>
</dbReference>
<proteinExistence type="predicted"/>
<feature type="DNA-binding region" description="H-T-H motif" evidence="4">
    <location>
        <begin position="23"/>
        <end position="42"/>
    </location>
</feature>
<feature type="domain" description="HTH tetR-type" evidence="5">
    <location>
        <begin position="1"/>
        <end position="60"/>
    </location>
</feature>
<dbReference type="PRINTS" id="PR00455">
    <property type="entry name" value="HTHTETR"/>
</dbReference>
<evidence type="ECO:0000256" key="4">
    <source>
        <dbReference type="PROSITE-ProRule" id="PRU00335"/>
    </source>
</evidence>
<gene>
    <name evidence="6" type="ORF">FKV70_07895</name>
</gene>
<dbReference type="InterPro" id="IPR001647">
    <property type="entry name" value="HTH_TetR"/>
</dbReference>
<dbReference type="SUPFAM" id="SSF46689">
    <property type="entry name" value="Homeodomain-like"/>
    <property type="match status" value="1"/>
</dbReference>
<keyword evidence="2 4" id="KW-0238">DNA-binding</keyword>
<evidence type="ECO:0000256" key="3">
    <source>
        <dbReference type="ARBA" id="ARBA00023163"/>
    </source>
</evidence>
<comment type="caution">
    <text evidence="6">The sequence shown here is derived from an EMBL/GenBank/DDBJ whole genome shotgun (WGS) entry which is preliminary data.</text>
</comment>
<dbReference type="SUPFAM" id="SSF48498">
    <property type="entry name" value="Tetracyclin repressor-like, C-terminal domain"/>
    <property type="match status" value="1"/>
</dbReference>
<protein>
    <submittedName>
        <fullName evidence="6">TetR/AcrR family transcriptional regulator</fullName>
    </submittedName>
</protein>
<evidence type="ECO:0000256" key="2">
    <source>
        <dbReference type="ARBA" id="ARBA00023125"/>
    </source>
</evidence>
<dbReference type="PANTHER" id="PTHR47506">
    <property type="entry name" value="TRANSCRIPTIONAL REGULATORY PROTEIN"/>
    <property type="match status" value="1"/>
</dbReference>
<dbReference type="Pfam" id="PF00440">
    <property type="entry name" value="TetR_N"/>
    <property type="match status" value="1"/>
</dbReference>
<dbReference type="PROSITE" id="PS50977">
    <property type="entry name" value="HTH_TETR_2"/>
    <property type="match status" value="1"/>
</dbReference>
<dbReference type="Proteomes" id="UP000319219">
    <property type="component" value="Unassembled WGS sequence"/>
</dbReference>
<keyword evidence="7" id="KW-1185">Reference proteome</keyword>
<sequence>MGMEEIRKAALFQFAANGYEGASLSSIAAEVGIRKPSIYAHFQGKEDLFLQVARYAFQEQNLRIFQYFTERKEQSLEHTLHDFLFWMEQEYESNNSAKFMLRFSFFPPVSLYNEVLNIVNPFLDKMERKLTRRLRNARDREPFAHMKPADMALAYMTLVDGIIVELLYSGSTNYHRRLNAAWPIFWRGITLTSSHEGSSSLNCKI</sequence>
<evidence type="ECO:0000313" key="6">
    <source>
        <dbReference type="EMBL" id="TQR99427.1"/>
    </source>
</evidence>